<organism evidence="2 3">
    <name type="scientific">Cryptosporidium ubiquitum</name>
    <dbReference type="NCBI Taxonomy" id="857276"/>
    <lineage>
        <taxon>Eukaryota</taxon>
        <taxon>Sar</taxon>
        <taxon>Alveolata</taxon>
        <taxon>Apicomplexa</taxon>
        <taxon>Conoidasida</taxon>
        <taxon>Coccidia</taxon>
        <taxon>Eucoccidiorida</taxon>
        <taxon>Eimeriorina</taxon>
        <taxon>Cryptosporidiidae</taxon>
        <taxon>Cryptosporidium</taxon>
    </lineage>
</organism>
<accession>A0A1J4MCT6</accession>
<feature type="domain" description="PPM-type phosphatase" evidence="1">
    <location>
        <begin position="20"/>
        <end position="316"/>
    </location>
</feature>
<dbReference type="SMART" id="SM00332">
    <property type="entry name" value="PP2Cc"/>
    <property type="match status" value="1"/>
</dbReference>
<evidence type="ECO:0000259" key="1">
    <source>
        <dbReference type="PROSITE" id="PS51746"/>
    </source>
</evidence>
<keyword evidence="3" id="KW-1185">Reference proteome</keyword>
<dbReference type="OrthoDB" id="10264738at2759"/>
<dbReference type="InterPro" id="IPR036457">
    <property type="entry name" value="PPM-type-like_dom_sf"/>
</dbReference>
<reference evidence="2 3" key="1">
    <citation type="submission" date="2016-10" db="EMBL/GenBank/DDBJ databases">
        <title>Reductive evolution of mitochondrial metabolism and differential evolution of invasion-related proteins in Cryptosporidium.</title>
        <authorList>
            <person name="Liu S."/>
            <person name="Roellig D.M."/>
            <person name="Guo Y."/>
            <person name="Li N."/>
            <person name="Frace M.A."/>
            <person name="Tang K."/>
            <person name="Zhang L."/>
            <person name="Feng Y."/>
            <person name="Xiao L."/>
        </authorList>
    </citation>
    <scope>NUCLEOTIDE SEQUENCE [LARGE SCALE GENOMIC DNA]</scope>
    <source>
        <strain evidence="2">39726</strain>
    </source>
</reference>
<dbReference type="SUPFAM" id="SSF81606">
    <property type="entry name" value="PP2C-like"/>
    <property type="match status" value="1"/>
</dbReference>
<sequence length="322" mass="36458">MPENLPVCTDLFDAPWVFGNYEVTVDQNIGKKTQEDRFCICNKLVNGHEDVCFFGVFDGTVGEFASNNVKDIIVPAMLSTPTWKLIVEHIEKGELKLTDEFNNILRDLMITTFKKADSILIERCKAEEKHYSSCTGVVLLFIKDILVNAHIGDSRSVACTYSNSINLAQFLTIDHKPDQPLEYRRIIENGGSVEYLQNHNNKPFLRGGDFTRRRARGETPMQLQYSRAFGGKDLKPYGLSCVPDISTICLNQNNRLFIIATDGIWDVLSAQQSCDLSFYSQELGIQPARYLVNAVLEETRNRNTNCDNLTAICIMHKKTNLL</sequence>
<dbReference type="GO" id="GO:0004722">
    <property type="term" value="F:protein serine/threonine phosphatase activity"/>
    <property type="evidence" value="ECO:0007669"/>
    <property type="project" value="InterPro"/>
</dbReference>
<dbReference type="Gene3D" id="3.60.40.10">
    <property type="entry name" value="PPM-type phosphatase domain"/>
    <property type="match status" value="1"/>
</dbReference>
<gene>
    <name evidence="2" type="ORF">cubi_01774</name>
</gene>
<comment type="caution">
    <text evidence="2">The sequence shown here is derived from an EMBL/GenBank/DDBJ whole genome shotgun (WGS) entry which is preliminary data.</text>
</comment>
<dbReference type="AlphaFoldDB" id="A0A1J4MCT6"/>
<protein>
    <submittedName>
        <fullName evidence="2">Protein phosphatase 2C</fullName>
    </submittedName>
</protein>
<dbReference type="Pfam" id="PF00481">
    <property type="entry name" value="PP2C"/>
    <property type="match status" value="1"/>
</dbReference>
<dbReference type="InterPro" id="IPR015655">
    <property type="entry name" value="PP2C"/>
</dbReference>
<proteinExistence type="predicted"/>
<dbReference type="PANTHER" id="PTHR47992">
    <property type="entry name" value="PROTEIN PHOSPHATASE"/>
    <property type="match status" value="1"/>
</dbReference>
<dbReference type="CDD" id="cd00143">
    <property type="entry name" value="PP2Cc"/>
    <property type="match status" value="1"/>
</dbReference>
<dbReference type="GeneID" id="39978565"/>
<evidence type="ECO:0000313" key="2">
    <source>
        <dbReference type="EMBL" id="OII71299.1"/>
    </source>
</evidence>
<name>A0A1J4MCT6_9CRYT</name>
<dbReference type="EMBL" id="LRBP01000030">
    <property type="protein sequence ID" value="OII71299.1"/>
    <property type="molecule type" value="Genomic_DNA"/>
</dbReference>
<dbReference type="RefSeq" id="XP_028873170.1">
    <property type="nucleotide sequence ID" value="XM_029018786.1"/>
</dbReference>
<dbReference type="VEuPathDB" id="CryptoDB:cubi_01774"/>
<evidence type="ECO:0000313" key="3">
    <source>
        <dbReference type="Proteomes" id="UP000186176"/>
    </source>
</evidence>
<dbReference type="PROSITE" id="PS51746">
    <property type="entry name" value="PPM_2"/>
    <property type="match status" value="1"/>
</dbReference>
<dbReference type="InterPro" id="IPR001932">
    <property type="entry name" value="PPM-type_phosphatase-like_dom"/>
</dbReference>
<dbReference type="Proteomes" id="UP000186176">
    <property type="component" value="Unassembled WGS sequence"/>
</dbReference>